<gene>
    <name evidence="1" type="ORF">Moror_2671</name>
</gene>
<comment type="caution">
    <text evidence="1">The sequence shown here is derived from an EMBL/GenBank/DDBJ whole genome shotgun (WGS) entry which is preliminary data.</text>
</comment>
<evidence type="ECO:0000313" key="1">
    <source>
        <dbReference type="EMBL" id="ESK91447.1"/>
    </source>
</evidence>
<dbReference type="AlphaFoldDB" id="V2XCK3"/>
<organism evidence="1 2">
    <name type="scientific">Moniliophthora roreri (strain MCA 2997)</name>
    <name type="common">Cocoa frosty pod rot fungus</name>
    <name type="synonym">Crinipellis roreri</name>
    <dbReference type="NCBI Taxonomy" id="1381753"/>
    <lineage>
        <taxon>Eukaryota</taxon>
        <taxon>Fungi</taxon>
        <taxon>Dikarya</taxon>
        <taxon>Basidiomycota</taxon>
        <taxon>Agaricomycotina</taxon>
        <taxon>Agaricomycetes</taxon>
        <taxon>Agaricomycetidae</taxon>
        <taxon>Agaricales</taxon>
        <taxon>Marasmiineae</taxon>
        <taxon>Marasmiaceae</taxon>
        <taxon>Moniliophthora</taxon>
    </lineage>
</organism>
<name>V2XCK3_MONRO</name>
<protein>
    <submittedName>
        <fullName evidence="1">Uncharacterized protein</fullName>
    </submittedName>
</protein>
<dbReference type="KEGG" id="mrr:Moror_2671"/>
<evidence type="ECO:0000313" key="2">
    <source>
        <dbReference type="Proteomes" id="UP000017559"/>
    </source>
</evidence>
<reference evidence="1 2" key="1">
    <citation type="journal article" date="2014" name="BMC Genomics">
        <title>Genome and secretome analysis of the hemibiotrophic fungal pathogen, Moniliophthora roreri, which causes frosty pod rot disease of cacao: mechanisms of the biotrophic and necrotrophic phases.</title>
        <authorList>
            <person name="Meinhardt L.W."/>
            <person name="Costa G.G.L."/>
            <person name="Thomazella D.P.T."/>
            <person name="Teixeira P.J.P.L."/>
            <person name="Carazzolle M.F."/>
            <person name="Schuster S.C."/>
            <person name="Carlson J.E."/>
            <person name="Guiltinan M.J."/>
            <person name="Mieczkowski P."/>
            <person name="Farmer A."/>
            <person name="Ramaraj T."/>
            <person name="Crozier J."/>
            <person name="Davis R.E."/>
            <person name="Shao J."/>
            <person name="Melnick R.L."/>
            <person name="Pereira G.A.G."/>
            <person name="Bailey B.A."/>
        </authorList>
    </citation>
    <scope>NUCLEOTIDE SEQUENCE [LARGE SCALE GENOMIC DNA]</scope>
    <source>
        <strain evidence="1 2">MCA 2997</strain>
    </source>
</reference>
<dbReference type="OrthoDB" id="2929157at2759"/>
<dbReference type="HOGENOM" id="CLU_1525563_0_0_1"/>
<dbReference type="EMBL" id="AWSO01000345">
    <property type="protein sequence ID" value="ESK91447.1"/>
    <property type="molecule type" value="Genomic_DNA"/>
</dbReference>
<proteinExistence type="predicted"/>
<keyword evidence="2" id="KW-1185">Reference proteome</keyword>
<dbReference type="Proteomes" id="UP000017559">
    <property type="component" value="Unassembled WGS sequence"/>
</dbReference>
<sequence>MPIPYNLFPLYCTTPMSVQIVIALVQDSASDPSLTSAEFALIHKRDRLPTFLTDENLGNHPPNYLIQSDFIGESLSSIARYTAQRFQGHHSISSSISIVLDEQSKRDATCIIVKSILTAPAGGVNERGVGEDDGFEVLHVRIPFALSGCLFGIHTGLGLLMDDMIACADRSGVFRL</sequence>
<accession>V2XCK3</accession>